<geneLocation type="plasmid" evidence="1 2">
    <name>cp26</name>
</geneLocation>
<sequence>MIFLSKERNMGLYRNQLKLLIFFLLISCASLNVEHDQFGKIFRIYQSLNKNAELKGIFNYKTGITKIILYTKFRNHSITEQTPLLLSDGTRIEGKVSQKRDNNHFFGNWINYSSFVLSKSLLEKMVKEEDASYKNDEIKIRIGLEDLSLKKHKILDFLVMVESIENKDYKN</sequence>
<evidence type="ECO:0008006" key="3">
    <source>
        <dbReference type="Google" id="ProtNLM"/>
    </source>
</evidence>
<dbReference type="KEGG" id="bga:BGB14"/>
<evidence type="ECO:0000313" key="1">
    <source>
        <dbReference type="EMBL" id="AAT93747.1"/>
    </source>
</evidence>
<proteinExistence type="predicted"/>
<dbReference type="AlphaFoldDB" id="A0A7I6GV25"/>
<keyword evidence="1" id="KW-0614">Plasmid</keyword>
<reference evidence="1 2" key="1">
    <citation type="journal article" date="2004" name="Nucleic Acids Res.">
        <title>Comparative analysis of the Borrelia garinii genome.</title>
        <authorList>
            <person name="Glockner G."/>
            <person name="Lehmann R."/>
            <person name="Romualdi A."/>
            <person name="Pradella S."/>
            <person name="Schulte-Spechtel U."/>
            <person name="Schilhabel M."/>
            <person name="Wilske B."/>
            <person name="Suhnel J."/>
            <person name="Platzer M."/>
        </authorList>
    </citation>
    <scope>NUCLEOTIDE SEQUENCE [LARGE SCALE GENOMIC DNA]</scope>
    <source>
        <strain evidence="2">ATCC BAA-2496 / DSM 23469 / PBi</strain>
        <plasmid evidence="2">cp26</plasmid>
    </source>
</reference>
<accession>A0A7I6GV25</accession>
<protein>
    <recommendedName>
        <fullName evidence="3">Oligopeptide permease-like protein</fullName>
    </recommendedName>
</protein>
<organism evidence="1 2">
    <name type="scientific">Borrelia garinii subsp. bavariensis (strain ATCC BAA-2496 / DSM 23469 / PBi)</name>
    <name type="common">Borreliella bavariensis</name>
    <dbReference type="NCBI Taxonomy" id="290434"/>
    <lineage>
        <taxon>Bacteria</taxon>
        <taxon>Pseudomonadati</taxon>
        <taxon>Spirochaetota</taxon>
        <taxon>Spirochaetia</taxon>
        <taxon>Spirochaetales</taxon>
        <taxon>Borreliaceae</taxon>
        <taxon>Borreliella</taxon>
    </lineage>
</organism>
<evidence type="ECO:0000313" key="2">
    <source>
        <dbReference type="Proteomes" id="UP000002276"/>
    </source>
</evidence>
<gene>
    <name evidence="1" type="ordered locus">BGB14</name>
</gene>
<dbReference type="EMBL" id="CP000014">
    <property type="protein sequence ID" value="AAT93747.1"/>
    <property type="molecule type" value="Genomic_DNA"/>
</dbReference>
<dbReference type="Proteomes" id="UP000002276">
    <property type="component" value="Plasmid cp26"/>
</dbReference>
<name>A0A7I6GV25_BORGP</name>